<dbReference type="PANTHER" id="PTHR44186:SF1">
    <property type="entry name" value="BARDET-BIEDL SYNDROME 4 PROTEIN"/>
    <property type="match status" value="1"/>
</dbReference>
<comment type="similarity">
    <text evidence="3">Belongs to the BBS4 family.</text>
</comment>
<dbReference type="Pfam" id="PF13432">
    <property type="entry name" value="TPR_16"/>
    <property type="match status" value="1"/>
</dbReference>
<dbReference type="Proteomes" id="UP000272942">
    <property type="component" value="Unassembled WGS sequence"/>
</dbReference>
<dbReference type="SMART" id="SM00028">
    <property type="entry name" value="TPR"/>
    <property type="match status" value="3"/>
</dbReference>
<sequence length="191" mass="20894">MLARIGLLHLKKGEEAQAFEQIGTALSYKPNHFQATLAATSVMIAHGDYDVALSKYRNALRNAPEDAVLWNNIGVAYFGKKKLLSSLVCLRRAAYLDPLNWIIAANRGIVALHTGQYACAAQMLYTSIHLKRNCDKTNTDRDPSKRPKSGVTEGTGYSEGMLHGLLALAYIGLEDLDAARQNNLSACKLDS</sequence>
<feature type="region of interest" description="Disordered" evidence="4">
    <location>
        <begin position="135"/>
        <end position="155"/>
    </location>
</feature>
<evidence type="ECO:0000256" key="3">
    <source>
        <dbReference type="ARBA" id="ARBA00023778"/>
    </source>
</evidence>
<evidence type="ECO:0000256" key="1">
    <source>
        <dbReference type="ARBA" id="ARBA00022737"/>
    </source>
</evidence>
<dbReference type="GO" id="GO:0036064">
    <property type="term" value="C:ciliary basal body"/>
    <property type="evidence" value="ECO:0007669"/>
    <property type="project" value="TreeGrafter"/>
</dbReference>
<feature type="compositionally biased region" description="Basic and acidic residues" evidence="4">
    <location>
        <begin position="135"/>
        <end position="145"/>
    </location>
</feature>
<dbReference type="SUPFAM" id="SSF48452">
    <property type="entry name" value="TPR-like"/>
    <property type="match status" value="1"/>
</dbReference>
<name>A0A3P8HMT8_9TREM</name>
<dbReference type="PANTHER" id="PTHR44186">
    <property type="match status" value="1"/>
</dbReference>
<organism evidence="5 6">
    <name type="scientific">Echinostoma caproni</name>
    <dbReference type="NCBI Taxonomy" id="27848"/>
    <lineage>
        <taxon>Eukaryota</taxon>
        <taxon>Metazoa</taxon>
        <taxon>Spiralia</taxon>
        <taxon>Lophotrochozoa</taxon>
        <taxon>Platyhelminthes</taxon>
        <taxon>Trematoda</taxon>
        <taxon>Digenea</taxon>
        <taxon>Plagiorchiida</taxon>
        <taxon>Echinostomata</taxon>
        <taxon>Echinostomatoidea</taxon>
        <taxon>Echinostomatidae</taxon>
        <taxon>Echinostoma</taxon>
    </lineage>
</organism>
<dbReference type="GO" id="GO:0060271">
    <property type="term" value="P:cilium assembly"/>
    <property type="evidence" value="ECO:0007669"/>
    <property type="project" value="TreeGrafter"/>
</dbReference>
<evidence type="ECO:0000313" key="6">
    <source>
        <dbReference type="Proteomes" id="UP000272942"/>
    </source>
</evidence>
<reference evidence="5 6" key="1">
    <citation type="submission" date="2018-11" db="EMBL/GenBank/DDBJ databases">
        <authorList>
            <consortium name="Pathogen Informatics"/>
        </authorList>
    </citation>
    <scope>NUCLEOTIDE SEQUENCE [LARGE SCALE GENOMIC DNA]</scope>
    <source>
        <strain evidence="5 6">Egypt</strain>
    </source>
</reference>
<dbReference type="AlphaFoldDB" id="A0A3P8HMT8"/>
<keyword evidence="6" id="KW-1185">Reference proteome</keyword>
<gene>
    <name evidence="5" type="ORF">ECPE_LOCUS6778</name>
</gene>
<accession>A0A3P8HMT8</accession>
<dbReference type="Gene3D" id="1.25.40.10">
    <property type="entry name" value="Tetratricopeptide repeat domain"/>
    <property type="match status" value="1"/>
</dbReference>
<dbReference type="InterPro" id="IPR011990">
    <property type="entry name" value="TPR-like_helical_dom_sf"/>
</dbReference>
<dbReference type="GO" id="GO:0061512">
    <property type="term" value="P:protein localization to cilium"/>
    <property type="evidence" value="ECO:0007669"/>
    <property type="project" value="TreeGrafter"/>
</dbReference>
<evidence type="ECO:0000256" key="2">
    <source>
        <dbReference type="ARBA" id="ARBA00022803"/>
    </source>
</evidence>
<protein>
    <submittedName>
        <fullName evidence="5">Uncharacterized protein</fullName>
    </submittedName>
</protein>
<keyword evidence="2" id="KW-0802">TPR repeat</keyword>
<dbReference type="InterPro" id="IPR019734">
    <property type="entry name" value="TPR_rpt"/>
</dbReference>
<dbReference type="EMBL" id="UZAN01043814">
    <property type="protein sequence ID" value="VDP79315.1"/>
    <property type="molecule type" value="Genomic_DNA"/>
</dbReference>
<proteinExistence type="inferred from homology"/>
<dbReference type="OrthoDB" id="309339at2759"/>
<evidence type="ECO:0000256" key="4">
    <source>
        <dbReference type="SAM" id="MobiDB-lite"/>
    </source>
</evidence>
<evidence type="ECO:0000313" key="5">
    <source>
        <dbReference type="EMBL" id="VDP79315.1"/>
    </source>
</evidence>
<keyword evidence="1" id="KW-0677">Repeat</keyword>